<dbReference type="Gene3D" id="3.40.190.10">
    <property type="entry name" value="Periplasmic binding protein-like II"/>
    <property type="match status" value="2"/>
</dbReference>
<comment type="similarity">
    <text evidence="1">Belongs to the LysR transcriptional regulatory family.</text>
</comment>
<keyword evidence="4" id="KW-0804">Transcription</keyword>
<dbReference type="Pfam" id="PF03466">
    <property type="entry name" value="LysR_substrate"/>
    <property type="match status" value="1"/>
</dbReference>
<dbReference type="GO" id="GO:0043565">
    <property type="term" value="F:sequence-specific DNA binding"/>
    <property type="evidence" value="ECO:0007669"/>
    <property type="project" value="TreeGrafter"/>
</dbReference>
<dbReference type="SUPFAM" id="SSF53850">
    <property type="entry name" value="Periplasmic binding protein-like II"/>
    <property type="match status" value="1"/>
</dbReference>
<evidence type="ECO:0000313" key="6">
    <source>
        <dbReference type="EMBL" id="EFP95094.1"/>
    </source>
</evidence>
<dbReference type="SUPFAM" id="SSF46785">
    <property type="entry name" value="Winged helix' DNA-binding domain"/>
    <property type="match status" value="1"/>
</dbReference>
<dbReference type="OrthoDB" id="6787458at2"/>
<dbReference type="PANTHER" id="PTHR30537">
    <property type="entry name" value="HTH-TYPE TRANSCRIPTIONAL REGULATOR"/>
    <property type="match status" value="1"/>
</dbReference>
<evidence type="ECO:0000256" key="4">
    <source>
        <dbReference type="ARBA" id="ARBA00023163"/>
    </source>
</evidence>
<keyword evidence="7" id="KW-1185">Reference proteome</keyword>
<dbReference type="InterPro" id="IPR005119">
    <property type="entry name" value="LysR_subst-bd"/>
</dbReference>
<keyword evidence="3" id="KW-0238">DNA-binding</keyword>
<dbReference type="InterPro" id="IPR000847">
    <property type="entry name" value="LysR_HTH_N"/>
</dbReference>
<evidence type="ECO:0000256" key="1">
    <source>
        <dbReference type="ARBA" id="ARBA00009437"/>
    </source>
</evidence>
<dbReference type="CDD" id="cd08432">
    <property type="entry name" value="PBP2_GcdR_TrpI_HvrB_AmpR_like"/>
    <property type="match status" value="1"/>
</dbReference>
<evidence type="ECO:0000256" key="2">
    <source>
        <dbReference type="ARBA" id="ARBA00023015"/>
    </source>
</evidence>
<dbReference type="PANTHER" id="PTHR30537:SF74">
    <property type="entry name" value="HTH-TYPE TRANSCRIPTIONAL REGULATOR TRPI"/>
    <property type="match status" value="1"/>
</dbReference>
<proteinExistence type="inferred from homology"/>
<accession>E3BPK5</accession>
<sequence>MVQKNNQTKKVAHLNGIRAFEATARHKSFAAAAQELNVTPAAVGQQVRQLEEWLGVSLFDRSLTGSARLTMTEQAQQVYPDIQRGLALILQSINQLRAETNETQITVSASPSITAKWLVPLVQEYQTCESASDIQIETDLALVDYLEQGIDIGIRYGEGRWDGLNASLLMTEDIFPVCSPEFALKHRLQDMDLNDFSSIPLIYDRSAPKSLGYPSWQVWAKALNLSFLDKSAAMSVNDFSSVIELARGGNGLALARSRLVEKELAAGELVCPFDLDKSKVSSQFSYFLVWPENQDSQMKTHHFRHWILAQAKRFN</sequence>
<dbReference type="PRINTS" id="PR00039">
    <property type="entry name" value="HTHLYSR"/>
</dbReference>
<dbReference type="Pfam" id="PF00126">
    <property type="entry name" value="HTH_1"/>
    <property type="match status" value="1"/>
</dbReference>
<dbReference type="Proteomes" id="UP000002943">
    <property type="component" value="Unassembled WGS sequence"/>
</dbReference>
<name>E3BPK5_9VIBR</name>
<evidence type="ECO:0000259" key="5">
    <source>
        <dbReference type="PROSITE" id="PS50931"/>
    </source>
</evidence>
<comment type="caution">
    <text evidence="6">The sequence shown here is derived from an EMBL/GenBank/DDBJ whole genome shotgun (WGS) entry which is preliminary data.</text>
</comment>
<dbReference type="PROSITE" id="PS50931">
    <property type="entry name" value="HTH_LYSR"/>
    <property type="match status" value="1"/>
</dbReference>
<dbReference type="Gene3D" id="1.10.10.10">
    <property type="entry name" value="Winged helix-like DNA-binding domain superfamily/Winged helix DNA-binding domain"/>
    <property type="match status" value="1"/>
</dbReference>
<keyword evidence="2" id="KW-0805">Transcription regulation</keyword>
<dbReference type="AlphaFoldDB" id="E3BPK5"/>
<evidence type="ECO:0000256" key="3">
    <source>
        <dbReference type="ARBA" id="ARBA00023125"/>
    </source>
</evidence>
<organism evidence="6 7">
    <name type="scientific">Vibrio caribbeanicus ATCC BAA-2122</name>
    <dbReference type="NCBI Taxonomy" id="796620"/>
    <lineage>
        <taxon>Bacteria</taxon>
        <taxon>Pseudomonadati</taxon>
        <taxon>Pseudomonadota</taxon>
        <taxon>Gammaproteobacteria</taxon>
        <taxon>Vibrionales</taxon>
        <taxon>Vibrionaceae</taxon>
        <taxon>Vibrio</taxon>
    </lineage>
</organism>
<evidence type="ECO:0000313" key="7">
    <source>
        <dbReference type="Proteomes" id="UP000002943"/>
    </source>
</evidence>
<reference evidence="6 7" key="1">
    <citation type="journal article" date="2012" name="Int. J. Syst. Evol. Microbiol.">
        <title>Vibrio caribbeanicus sp. nov., isolated from the marine sponge Scleritoderma cyanea.</title>
        <authorList>
            <person name="Hoffmann M."/>
            <person name="Monday S.R."/>
            <person name="Allard M.W."/>
            <person name="Strain E.A."/>
            <person name="Whittaker P."/>
            <person name="Naum M."/>
            <person name="McCarthy P.J."/>
            <person name="Lopez J.V."/>
            <person name="Fischer M."/>
            <person name="Brown E.W."/>
        </authorList>
    </citation>
    <scope>NUCLEOTIDE SEQUENCE [LARGE SCALE GENOMIC DNA]</scope>
    <source>
        <strain evidence="6 7">ATCC BAA-2122</strain>
    </source>
</reference>
<dbReference type="RefSeq" id="WP_009603110.1">
    <property type="nucleotide sequence ID" value="NZ_AEIU01000108.1"/>
</dbReference>
<gene>
    <name evidence="6" type="ORF">VIBC2010_04257</name>
</gene>
<dbReference type="InterPro" id="IPR036388">
    <property type="entry name" value="WH-like_DNA-bd_sf"/>
</dbReference>
<dbReference type="InterPro" id="IPR058163">
    <property type="entry name" value="LysR-type_TF_proteobact-type"/>
</dbReference>
<dbReference type="InterPro" id="IPR036390">
    <property type="entry name" value="WH_DNA-bd_sf"/>
</dbReference>
<dbReference type="eggNOG" id="COG0583">
    <property type="taxonomic scope" value="Bacteria"/>
</dbReference>
<dbReference type="EMBL" id="AEIU01000108">
    <property type="protein sequence ID" value="EFP95094.1"/>
    <property type="molecule type" value="Genomic_DNA"/>
</dbReference>
<dbReference type="STRING" id="796620.VIBC2010_04257"/>
<dbReference type="GO" id="GO:0003700">
    <property type="term" value="F:DNA-binding transcription factor activity"/>
    <property type="evidence" value="ECO:0007669"/>
    <property type="project" value="InterPro"/>
</dbReference>
<dbReference type="GO" id="GO:0006351">
    <property type="term" value="P:DNA-templated transcription"/>
    <property type="evidence" value="ECO:0007669"/>
    <property type="project" value="TreeGrafter"/>
</dbReference>
<feature type="domain" description="HTH lysR-type" evidence="5">
    <location>
        <begin position="14"/>
        <end position="70"/>
    </location>
</feature>
<protein>
    <submittedName>
        <fullName evidence="6">LysR family transcriptional regulator</fullName>
    </submittedName>
</protein>